<organism evidence="2 3">
    <name type="scientific">Aeromonas caviae</name>
    <name type="common">Aeromonas punctata</name>
    <dbReference type="NCBI Taxonomy" id="648"/>
    <lineage>
        <taxon>Bacteria</taxon>
        <taxon>Pseudomonadati</taxon>
        <taxon>Pseudomonadota</taxon>
        <taxon>Gammaproteobacteria</taxon>
        <taxon>Aeromonadales</taxon>
        <taxon>Aeromonadaceae</taxon>
        <taxon>Aeromonas</taxon>
    </lineage>
</organism>
<evidence type="ECO:0000313" key="3">
    <source>
        <dbReference type="Proteomes" id="UP001218423"/>
    </source>
</evidence>
<keyword evidence="1" id="KW-1133">Transmembrane helix</keyword>
<keyword evidence="2" id="KW-0614">Plasmid</keyword>
<dbReference type="EMBL" id="CP120943">
    <property type="protein sequence ID" value="WFG00225.1"/>
    <property type="molecule type" value="Genomic_DNA"/>
</dbReference>
<accession>A0AAJ5ZAV7</accession>
<reference evidence="2" key="1">
    <citation type="submission" date="2023-03" db="EMBL/GenBank/DDBJ databases">
        <title>Aeromonas caviae strain AC1520.</title>
        <authorList>
            <person name="Xie T."/>
            <person name="Zhang Q."/>
            <person name="Deng J."/>
            <person name="Li X."/>
        </authorList>
    </citation>
    <scope>NUCLEOTIDE SEQUENCE</scope>
    <source>
        <strain evidence="2">AC1520</strain>
        <plasmid evidence="2">pAC1520</plasmid>
    </source>
</reference>
<name>A0AAJ5ZAV7_AERCA</name>
<keyword evidence="1" id="KW-0812">Transmembrane</keyword>
<gene>
    <name evidence="2" type="ORF">P5S46_22280</name>
</gene>
<evidence type="ECO:0000256" key="1">
    <source>
        <dbReference type="SAM" id="Phobius"/>
    </source>
</evidence>
<sequence>MKLRNPITRRNCLYYGIVGSFVVASIFDAKPAHAASLESIVKKALQKAIAKMAEYYASRFVHMVEGTIKDWSKSVKSNGVKNADKTAVAVGAMSDSISKSIQDAELHRQKLESMPAVLARPFTGGLFSAEMMAERGIMEQLAEDSTSFLSELSKMKVEDIKPNITAFHEVLRQRAALGAMERDMDLASLLTDDGYKGKEEADFAKYHIYFQLVELYGLVPLASDEDRLSLLSKIGVVYEALHLSQMTRIRSKKLYEECIRALPDFTGEQQILSKDMGGEDYGISLHDLRRFEVERRWLNPNWHDAIDTQTGFTGLLEELAEQGAYESRIELLLMTAQERLNLIEGVITLNEIESGRADSLRHEATA</sequence>
<dbReference type="RefSeq" id="WP_128344410.1">
    <property type="nucleotide sequence ID" value="NZ_CAWOMG010000210.1"/>
</dbReference>
<keyword evidence="1" id="KW-0472">Membrane</keyword>
<evidence type="ECO:0000313" key="2">
    <source>
        <dbReference type="EMBL" id="WFG00225.1"/>
    </source>
</evidence>
<feature type="transmembrane region" description="Helical" evidence="1">
    <location>
        <begin position="12"/>
        <end position="29"/>
    </location>
</feature>
<dbReference type="AlphaFoldDB" id="A0AAJ5ZAV7"/>
<proteinExistence type="predicted"/>
<dbReference type="Proteomes" id="UP001218423">
    <property type="component" value="Plasmid pAC1520"/>
</dbReference>
<protein>
    <submittedName>
        <fullName evidence="2">Uncharacterized protein</fullName>
    </submittedName>
</protein>
<geneLocation type="plasmid" evidence="2 3">
    <name>pAC1520</name>
</geneLocation>